<dbReference type="SUPFAM" id="SSF49299">
    <property type="entry name" value="PKD domain"/>
    <property type="match status" value="1"/>
</dbReference>
<sequence>MIKPILTASQLFLFLILFTIVHPLSAQQGPPGFETAQYGQRLPGRSLDLDFDASNRMYTCEKAGRVYVTINGIRANNPLIDLREEVDNSSDRGLLSLELDPNFSLNGYVYLSYVMDRHHLFYYGTPTYDADVNDMGATILRVTRYTVSPQSLTATNPNQMSVVPGSRLVLLGESKSTSAPVLDGSHAGGDLAFGADGSLLVATGDGAGLNGRDVGGKDNPGYGSNYWQQALDDGIMTFRENVGSYRSQLLDSHCGKILRLDPATGNGLPSNPYFDPAHPRSARSRVFARGLRNPYRMSMRPGTGSTNPAVGQPGSLYIGDVGWNRYEEVHVMKRAGQNFGWPFFEGSSFVEGRSEFYVVPPNKIVNASDSSQNIYYNALPDPSDSLALFSKPELAIGHQQQGVTYLQHGVQVKMPDLNLPYANITNGSTAIIDGGWTSRVNTLPEAYRNKYFFSDYSRGWISCINVDDEDNILEVKHFGQEFNNIIGFTVNPNNAKLYMFYGFTIDPFQVSYTSNQPPVARAQADRQFGPGPLAVRFNGSTSYDPEKTALTYVWTFGDGATSTLPSPTHSYTALGVQTYTATLTVTDAGGASAQQAVVVSVNNTPPAILSTSLDNLTLLSATTTTSLALSAVVSDQEHAGNQLTYRWQVIEQHNDHGHPEADLTTPTASVVVPPLGTCSGLETYWYRVVLTVTDAAGLSTTVTRDLYPDCGGMAQTITFPTPGRRAVSATSFQPVVWSSSGLPVMVYVVEGPAYMQGEAVYLTGRVGRVVLRAVQSGGNLFRPATAVERAFEVVNSTTADLSLQLAFNRRVGSVDSTVKVMLTVANSGPDAVSNVLINSQLPTNLSFVSSPSMTYQNGVVSGMVAVSTGFSQTLEMTLKPRMAGHYRLSAELASTDTFDPDSQAGSGTGDGEDDQATADLRTIEASTANWVSPNPGQVPLPPLQRNQPSPVANRVDLSLSLQVSSRTPAVGQPLTITATVANAGSLTATNVVVRDTLRYLTLSLPSALSVVATGTDYVVVEATFARVLPQQSAVMVFVVRPTKTGPGRTAAQVWSVGGPGPNLPVDADSVPGNGVGNGEDDCAWLDWRVR</sequence>
<protein>
    <submittedName>
        <fullName evidence="3">PQQ-dependent sugar dehydrogenase</fullName>
    </submittedName>
</protein>
<dbReference type="PANTHER" id="PTHR19328">
    <property type="entry name" value="HEDGEHOG-INTERACTING PROTEIN"/>
    <property type="match status" value="1"/>
</dbReference>
<dbReference type="Proteomes" id="UP000664034">
    <property type="component" value="Unassembled WGS sequence"/>
</dbReference>
<dbReference type="InterPro" id="IPR035986">
    <property type="entry name" value="PKD_dom_sf"/>
</dbReference>
<dbReference type="SUPFAM" id="SSF50952">
    <property type="entry name" value="Soluble quinoprotein glucose dehydrogenase"/>
    <property type="match status" value="1"/>
</dbReference>
<keyword evidence="4" id="KW-1185">Reference proteome</keyword>
<feature type="domain" description="PKD" evidence="2">
    <location>
        <begin position="518"/>
        <end position="601"/>
    </location>
</feature>
<dbReference type="InterPro" id="IPR001434">
    <property type="entry name" value="OmcB-like_DUF11"/>
</dbReference>
<evidence type="ECO:0000313" key="4">
    <source>
        <dbReference type="Proteomes" id="UP000664034"/>
    </source>
</evidence>
<dbReference type="PANTHER" id="PTHR19328:SF13">
    <property type="entry name" value="HIPL1 PROTEIN"/>
    <property type="match status" value="1"/>
</dbReference>
<dbReference type="Gene3D" id="2.60.40.10">
    <property type="entry name" value="Immunoglobulins"/>
    <property type="match status" value="2"/>
</dbReference>
<dbReference type="PROSITE" id="PS50093">
    <property type="entry name" value="PKD"/>
    <property type="match status" value="1"/>
</dbReference>
<comment type="caution">
    <text evidence="3">The sequence shown here is derived from an EMBL/GenBank/DDBJ whole genome shotgun (WGS) entry which is preliminary data.</text>
</comment>
<dbReference type="Gene3D" id="2.120.10.30">
    <property type="entry name" value="TolB, C-terminal domain"/>
    <property type="match status" value="1"/>
</dbReference>
<evidence type="ECO:0000313" key="3">
    <source>
        <dbReference type="EMBL" id="MBO0934936.1"/>
    </source>
</evidence>
<dbReference type="InterPro" id="IPR022409">
    <property type="entry name" value="PKD/Chitinase_dom"/>
</dbReference>
<evidence type="ECO:0000259" key="2">
    <source>
        <dbReference type="PROSITE" id="PS50093"/>
    </source>
</evidence>
<dbReference type="NCBIfam" id="TIGR01451">
    <property type="entry name" value="B_ant_repeat"/>
    <property type="match status" value="2"/>
</dbReference>
<reference evidence="3" key="1">
    <citation type="submission" date="2021-03" db="EMBL/GenBank/DDBJ databases">
        <title>Fibrella sp. HMF5335 genome sequencing and assembly.</title>
        <authorList>
            <person name="Kang H."/>
            <person name="Kim H."/>
            <person name="Bae S."/>
            <person name="Joh K."/>
        </authorList>
    </citation>
    <scope>NUCLEOTIDE SEQUENCE</scope>
    <source>
        <strain evidence="3">HMF5335</strain>
    </source>
</reference>
<dbReference type="InterPro" id="IPR000601">
    <property type="entry name" value="PKD_dom"/>
</dbReference>
<dbReference type="CDD" id="cd00146">
    <property type="entry name" value="PKD"/>
    <property type="match status" value="1"/>
</dbReference>
<dbReference type="InterPro" id="IPR011042">
    <property type="entry name" value="6-blade_b-propeller_TolB-like"/>
</dbReference>
<dbReference type="AlphaFoldDB" id="A0A939GAR6"/>
<name>A0A939GAR6_9BACT</name>
<evidence type="ECO:0000256" key="1">
    <source>
        <dbReference type="SAM" id="MobiDB-lite"/>
    </source>
</evidence>
<accession>A0A939GAR6</accession>
<dbReference type="InterPro" id="IPR047589">
    <property type="entry name" value="DUF11_rpt"/>
</dbReference>
<dbReference type="InterPro" id="IPR013783">
    <property type="entry name" value="Ig-like_fold"/>
</dbReference>
<feature type="region of interest" description="Disordered" evidence="1">
    <location>
        <begin position="895"/>
        <end position="915"/>
    </location>
</feature>
<dbReference type="InterPro" id="IPR011041">
    <property type="entry name" value="Quinoprot_gluc/sorb_DH_b-prop"/>
</dbReference>
<dbReference type="Pfam" id="PF18911">
    <property type="entry name" value="PKD_4"/>
    <property type="match status" value="1"/>
</dbReference>
<dbReference type="Pfam" id="PF01345">
    <property type="entry name" value="DUF11"/>
    <property type="match status" value="2"/>
</dbReference>
<dbReference type="RefSeq" id="WP_207362512.1">
    <property type="nucleotide sequence ID" value="NZ_JAFMYV010000001.1"/>
</dbReference>
<organism evidence="3 4">
    <name type="scientific">Fibrella rubiginis</name>
    <dbReference type="NCBI Taxonomy" id="2817060"/>
    <lineage>
        <taxon>Bacteria</taxon>
        <taxon>Pseudomonadati</taxon>
        <taxon>Bacteroidota</taxon>
        <taxon>Cytophagia</taxon>
        <taxon>Cytophagales</taxon>
        <taxon>Spirosomataceae</taxon>
        <taxon>Fibrella</taxon>
    </lineage>
</organism>
<dbReference type="Pfam" id="PF07995">
    <property type="entry name" value="GSDH"/>
    <property type="match status" value="1"/>
</dbReference>
<dbReference type="EMBL" id="JAFMYV010000001">
    <property type="protein sequence ID" value="MBO0934936.1"/>
    <property type="molecule type" value="Genomic_DNA"/>
</dbReference>
<gene>
    <name evidence="3" type="ORF">J2I47_00110</name>
</gene>
<dbReference type="InterPro" id="IPR012938">
    <property type="entry name" value="Glc/Sorbosone_DH"/>
</dbReference>
<proteinExistence type="predicted"/>
<dbReference type="SMART" id="SM00089">
    <property type="entry name" value="PKD"/>
    <property type="match status" value="1"/>
</dbReference>